<evidence type="ECO:0000313" key="10">
    <source>
        <dbReference type="EMBL" id="NXD34682.1"/>
    </source>
</evidence>
<evidence type="ECO:0000256" key="3">
    <source>
        <dbReference type="ARBA" id="ARBA00022448"/>
    </source>
</evidence>
<keyword evidence="6" id="KW-0406">Ion transport</keyword>
<dbReference type="AlphaFoldDB" id="A0A851V1R7"/>
<organism evidence="10 11">
    <name type="scientific">Copsychus sechellarum</name>
    <dbReference type="NCBI Taxonomy" id="797021"/>
    <lineage>
        <taxon>Eukaryota</taxon>
        <taxon>Metazoa</taxon>
        <taxon>Chordata</taxon>
        <taxon>Craniata</taxon>
        <taxon>Vertebrata</taxon>
        <taxon>Euteleostomi</taxon>
        <taxon>Archelosauria</taxon>
        <taxon>Archosauria</taxon>
        <taxon>Dinosauria</taxon>
        <taxon>Saurischia</taxon>
        <taxon>Theropoda</taxon>
        <taxon>Coelurosauria</taxon>
        <taxon>Aves</taxon>
        <taxon>Neognathae</taxon>
        <taxon>Neoaves</taxon>
        <taxon>Telluraves</taxon>
        <taxon>Australaves</taxon>
        <taxon>Passeriformes</taxon>
        <taxon>Muscicapidae</taxon>
        <taxon>Copsychus</taxon>
    </lineage>
</organism>
<evidence type="ECO:0000256" key="2">
    <source>
        <dbReference type="ARBA" id="ARBA00008497"/>
    </source>
</evidence>
<feature type="transmembrane region" description="Helical" evidence="9">
    <location>
        <begin position="20"/>
        <end position="39"/>
    </location>
</feature>
<gene>
    <name evidence="10" type="primary">Calhm6_0</name>
    <name evidence="10" type="ORF">COPSEC_R10995</name>
</gene>
<evidence type="ECO:0000313" key="11">
    <source>
        <dbReference type="Proteomes" id="UP000659062"/>
    </source>
</evidence>
<dbReference type="EMBL" id="WBNE01000013">
    <property type="protein sequence ID" value="NXD34682.1"/>
    <property type="molecule type" value="Genomic_DNA"/>
</dbReference>
<dbReference type="Pfam" id="PF14798">
    <property type="entry name" value="Ca_hom_mod"/>
    <property type="match status" value="1"/>
</dbReference>
<comment type="caution">
    <text evidence="10">The sequence shown here is derived from an EMBL/GenBank/DDBJ whole genome shotgun (WGS) entry which is preliminary data.</text>
</comment>
<keyword evidence="7 9" id="KW-0472">Membrane</keyword>
<dbReference type="GO" id="GO:0005261">
    <property type="term" value="F:monoatomic cation channel activity"/>
    <property type="evidence" value="ECO:0007669"/>
    <property type="project" value="TreeGrafter"/>
</dbReference>
<feature type="non-terminal residue" evidence="10">
    <location>
        <position position="314"/>
    </location>
</feature>
<evidence type="ECO:0000256" key="6">
    <source>
        <dbReference type="ARBA" id="ARBA00023065"/>
    </source>
</evidence>
<protein>
    <submittedName>
        <fullName evidence="10">CAHM6 protein</fullName>
    </submittedName>
</protein>
<name>A0A851V1R7_9PASS</name>
<feature type="transmembrane region" description="Helical" evidence="9">
    <location>
        <begin position="180"/>
        <end position="209"/>
    </location>
</feature>
<evidence type="ECO:0000256" key="5">
    <source>
        <dbReference type="ARBA" id="ARBA00022989"/>
    </source>
</evidence>
<sequence length="314" mass="35465">MDVFQKAAEFYTQYQNVLGYSTVSLLTVGIEQIFSSVVFKCPCNSASGNMLYGLSFLLAPAFILLLLGYTANAKMWLLLTGKCSQEEHCQCSSGRTFARLRQLLQMTAKASVAPLSWIAVALLGANYYECAASGSSLAVNYFCKENRTDCQTQLPKMPCDQELSAKIANGRLSLQAQSQLFGWLLIAAIMIMALISTCFSHCCSPLSYLQLKFWKIYSKTEHEVFETKAKEHATKLAERNTECFFEATDPAPFHTPSREDWRKISFLYTLNSQKKYYSMLHKYANTNIYKSTKFKEEGQDHIVLPLVEEAQAEF</sequence>
<evidence type="ECO:0000256" key="4">
    <source>
        <dbReference type="ARBA" id="ARBA00022692"/>
    </source>
</evidence>
<proteinExistence type="inferred from homology"/>
<keyword evidence="3" id="KW-0813">Transport</keyword>
<keyword evidence="5 9" id="KW-1133">Transmembrane helix</keyword>
<dbReference type="PANTHER" id="PTHR32261:SF4">
    <property type="entry name" value="CALCIUM HOMEOSTASIS MODULATOR PROTEIN 6"/>
    <property type="match status" value="1"/>
</dbReference>
<evidence type="ECO:0000256" key="1">
    <source>
        <dbReference type="ARBA" id="ARBA00004141"/>
    </source>
</evidence>
<dbReference type="Proteomes" id="UP000659062">
    <property type="component" value="Unassembled WGS sequence"/>
</dbReference>
<comment type="subcellular location">
    <subcellularLocation>
        <location evidence="1">Membrane</location>
        <topology evidence="1">Multi-pass membrane protein</topology>
    </subcellularLocation>
</comment>
<keyword evidence="11" id="KW-1185">Reference proteome</keyword>
<feature type="transmembrane region" description="Helical" evidence="9">
    <location>
        <begin position="51"/>
        <end position="71"/>
    </location>
</feature>
<evidence type="ECO:0000256" key="9">
    <source>
        <dbReference type="SAM" id="Phobius"/>
    </source>
</evidence>
<dbReference type="InterPro" id="IPR029569">
    <property type="entry name" value="CALHM"/>
</dbReference>
<keyword evidence="8" id="KW-0407">Ion channel</keyword>
<dbReference type="OrthoDB" id="5962981at2759"/>
<dbReference type="PANTHER" id="PTHR32261">
    <property type="entry name" value="CALCIUM HOMEOSTASIS MODULATOR PROTEIN"/>
    <property type="match status" value="1"/>
</dbReference>
<accession>A0A851V1R7</accession>
<evidence type="ECO:0000256" key="7">
    <source>
        <dbReference type="ARBA" id="ARBA00023136"/>
    </source>
</evidence>
<keyword evidence="4 9" id="KW-0812">Transmembrane</keyword>
<evidence type="ECO:0000256" key="8">
    <source>
        <dbReference type="ARBA" id="ARBA00023303"/>
    </source>
</evidence>
<comment type="similarity">
    <text evidence="2">Belongs to the CALHM family.</text>
</comment>
<dbReference type="GO" id="GO:1904669">
    <property type="term" value="P:ATP export"/>
    <property type="evidence" value="ECO:0007669"/>
    <property type="project" value="UniProtKB-ARBA"/>
</dbReference>
<reference evidence="10" key="1">
    <citation type="submission" date="2019-09" db="EMBL/GenBank/DDBJ databases">
        <title>Bird 10,000 Genomes (B10K) Project - Family phase.</title>
        <authorList>
            <person name="Zhang G."/>
        </authorList>
    </citation>
    <scope>NUCLEOTIDE SEQUENCE</scope>
    <source>
        <strain evidence="10">OUT-0061</strain>
        <tissue evidence="10">Blood</tissue>
    </source>
</reference>
<dbReference type="GO" id="GO:0005886">
    <property type="term" value="C:plasma membrane"/>
    <property type="evidence" value="ECO:0007669"/>
    <property type="project" value="TreeGrafter"/>
</dbReference>
<feature type="non-terminal residue" evidence="10">
    <location>
        <position position="1"/>
    </location>
</feature>